<dbReference type="RefSeq" id="WP_013259797.1">
    <property type="nucleotide sequence ID" value="NC_014365.1"/>
</dbReference>
<evidence type="ECO:0000259" key="6">
    <source>
        <dbReference type="PROSITE" id="PS50111"/>
    </source>
</evidence>
<dbReference type="PRINTS" id="PR00260">
    <property type="entry name" value="CHEMTRNSDUCR"/>
</dbReference>
<feature type="region of interest" description="Disordered" evidence="4">
    <location>
        <begin position="485"/>
        <end position="518"/>
    </location>
</feature>
<dbReference type="GO" id="GO:0004888">
    <property type="term" value="F:transmembrane signaling receptor activity"/>
    <property type="evidence" value="ECO:0007669"/>
    <property type="project" value="InterPro"/>
</dbReference>
<keyword evidence="5" id="KW-0812">Transmembrane</keyword>
<dbReference type="GO" id="GO:0007165">
    <property type="term" value="P:signal transduction"/>
    <property type="evidence" value="ECO:0007669"/>
    <property type="project" value="UniProtKB-KW"/>
</dbReference>
<dbReference type="KEGG" id="dbr:Deba_3007"/>
<evidence type="ECO:0000256" key="5">
    <source>
        <dbReference type="SAM" id="Phobius"/>
    </source>
</evidence>
<evidence type="ECO:0000256" key="2">
    <source>
        <dbReference type="ARBA" id="ARBA00029447"/>
    </source>
</evidence>
<evidence type="ECO:0000313" key="7">
    <source>
        <dbReference type="EMBL" id="ADK86360.1"/>
    </source>
</evidence>
<dbReference type="InterPro" id="IPR051310">
    <property type="entry name" value="MCP_chemotaxis"/>
</dbReference>
<dbReference type="SMART" id="SM00283">
    <property type="entry name" value="MA"/>
    <property type="match status" value="1"/>
</dbReference>
<feature type="transmembrane region" description="Helical" evidence="5">
    <location>
        <begin position="194"/>
        <end position="215"/>
    </location>
</feature>
<dbReference type="EMBL" id="CP002085">
    <property type="protein sequence ID" value="ADK86360.1"/>
    <property type="molecule type" value="Genomic_DNA"/>
</dbReference>
<name>E1QLC5_DESB2</name>
<dbReference type="InterPro" id="IPR024478">
    <property type="entry name" value="HlyB_4HB_MCP"/>
</dbReference>
<feature type="transmembrane region" description="Helical" evidence="5">
    <location>
        <begin position="12"/>
        <end position="32"/>
    </location>
</feature>
<keyword evidence="8" id="KW-1185">Reference proteome</keyword>
<reference evidence="7 8" key="1">
    <citation type="journal article" date="2010" name="Stand. Genomic Sci.">
        <title>Complete genome sequence of Desulfarculus baarsii type strain (2st14).</title>
        <authorList>
            <person name="Sun H."/>
            <person name="Spring S."/>
            <person name="Lapidus A."/>
            <person name="Davenport K."/>
            <person name="Del Rio T.G."/>
            <person name="Tice H."/>
            <person name="Nolan M."/>
            <person name="Copeland A."/>
            <person name="Cheng J.F."/>
            <person name="Lucas S."/>
            <person name="Tapia R."/>
            <person name="Goodwin L."/>
            <person name="Pitluck S."/>
            <person name="Ivanova N."/>
            <person name="Pagani I."/>
            <person name="Mavromatis K."/>
            <person name="Ovchinnikova G."/>
            <person name="Pati A."/>
            <person name="Chen A."/>
            <person name="Palaniappan K."/>
            <person name="Hauser L."/>
            <person name="Chang Y.J."/>
            <person name="Jeffries C.D."/>
            <person name="Detter J.C."/>
            <person name="Han C."/>
            <person name="Rohde M."/>
            <person name="Brambilla E."/>
            <person name="Goker M."/>
            <person name="Woyke T."/>
            <person name="Bristow J."/>
            <person name="Eisen J.A."/>
            <person name="Markowitz V."/>
            <person name="Hugenholtz P."/>
            <person name="Kyrpides N.C."/>
            <person name="Klenk H.P."/>
            <person name="Land M."/>
        </authorList>
    </citation>
    <scope>NUCLEOTIDE SEQUENCE [LARGE SCALE GENOMIC DNA]</scope>
    <source>
        <strain evidence="8">ATCC 33931 / DSM 2075 / LMG 7858 / VKM B-1802 / 2st14</strain>
    </source>
</reference>
<keyword evidence="5" id="KW-1133">Transmembrane helix</keyword>
<dbReference type="Pfam" id="PF00015">
    <property type="entry name" value="MCPsignal"/>
    <property type="match status" value="1"/>
</dbReference>
<sequence>MNWFGQLTVGRKLTFGFAVMIIFMAVIGAVGFRSLTAIQANLEDMFQIRLPSLDYLLQADRDLQQLLVAERSLIFAEAGGKAFEKQLADYETNLRQSAERWNKYKALVSRPEEKELLPLYESARAQWEQASRKVVEACKSGDPQARQAAMTLSLGQAGELFEAMRDHLDKLQEFNQQSAEADHGEATAVADQTMATLLIITLAGMGLAVLLALVIGRGVTKRLNAVITRLAQSSQQVASASAEVNKAGQSLAQGSSQQAAALEQVSASLEQMASMTSQNADNAHLADDKMKSAAQIVATANQSMASLRQAMEAINAASGETAKIVKTIDEIAFQTNLLALNAAVEAARAGEAGAGFAVVADEVRSLAQRAAEAARTTAQLIEESIRDIKNGGSLVLATDEAFNQVASSAGEVGGLVGEIAAASSEQAQGIGQVNRAMSDMDKVTQQNAANAEQSAAAAEELAAQSDLLRGLVRELAVLVERRADQRPRAAISGDGDKKSRPAKVKALPPADQGQGFDF</sequence>
<accession>E1QLC5</accession>
<dbReference type="Gene3D" id="1.10.287.950">
    <property type="entry name" value="Methyl-accepting chemotaxis protein"/>
    <property type="match status" value="1"/>
</dbReference>
<dbReference type="Pfam" id="PF12729">
    <property type="entry name" value="4HB_MCP_1"/>
    <property type="match status" value="1"/>
</dbReference>
<organism evidence="7 8">
    <name type="scientific">Desulfarculus baarsii (strain ATCC 33931 / DSM 2075 / LMG 7858 / VKM B-1802 / 2st14)</name>
    <dbReference type="NCBI Taxonomy" id="644282"/>
    <lineage>
        <taxon>Bacteria</taxon>
        <taxon>Pseudomonadati</taxon>
        <taxon>Thermodesulfobacteriota</taxon>
        <taxon>Desulfarculia</taxon>
        <taxon>Desulfarculales</taxon>
        <taxon>Desulfarculaceae</taxon>
        <taxon>Desulfarculus</taxon>
    </lineage>
</organism>
<evidence type="ECO:0000256" key="3">
    <source>
        <dbReference type="PROSITE-ProRule" id="PRU00284"/>
    </source>
</evidence>
<feature type="domain" description="Methyl-accepting transducer" evidence="6">
    <location>
        <begin position="233"/>
        <end position="462"/>
    </location>
</feature>
<dbReference type="eggNOG" id="COG5278">
    <property type="taxonomic scope" value="Bacteria"/>
</dbReference>
<comment type="similarity">
    <text evidence="2">Belongs to the methyl-accepting chemotaxis (MCP) protein family.</text>
</comment>
<proteinExistence type="inferred from homology"/>
<evidence type="ECO:0000256" key="1">
    <source>
        <dbReference type="ARBA" id="ARBA00022500"/>
    </source>
</evidence>
<dbReference type="HOGENOM" id="CLU_000445_107_16_7"/>
<evidence type="ECO:0000313" key="8">
    <source>
        <dbReference type="Proteomes" id="UP000009047"/>
    </source>
</evidence>
<keyword evidence="1" id="KW-0145">Chemotaxis</keyword>
<dbReference type="InterPro" id="IPR004089">
    <property type="entry name" value="MCPsignal_dom"/>
</dbReference>
<gene>
    <name evidence="7" type="ordered locus">Deba_3007</name>
</gene>
<dbReference type="eggNOG" id="COG0840">
    <property type="taxonomic scope" value="Bacteria"/>
</dbReference>
<dbReference type="GO" id="GO:0005886">
    <property type="term" value="C:plasma membrane"/>
    <property type="evidence" value="ECO:0007669"/>
    <property type="project" value="TreeGrafter"/>
</dbReference>
<protein>
    <submittedName>
        <fullName evidence="7">Methyl-accepting chemotaxis sensory transducer</fullName>
    </submittedName>
</protein>
<dbReference type="SUPFAM" id="SSF58104">
    <property type="entry name" value="Methyl-accepting chemotaxis protein (MCP) signaling domain"/>
    <property type="match status" value="1"/>
</dbReference>
<dbReference type="PANTHER" id="PTHR43531">
    <property type="entry name" value="PROTEIN ICFG"/>
    <property type="match status" value="1"/>
</dbReference>
<keyword evidence="3" id="KW-0807">Transducer</keyword>
<dbReference type="PANTHER" id="PTHR43531:SF11">
    <property type="entry name" value="METHYL-ACCEPTING CHEMOTAXIS PROTEIN 3"/>
    <property type="match status" value="1"/>
</dbReference>
<dbReference type="PROSITE" id="PS50111">
    <property type="entry name" value="CHEMOTAXIS_TRANSDUC_2"/>
    <property type="match status" value="1"/>
</dbReference>
<dbReference type="AlphaFoldDB" id="E1QLC5"/>
<dbReference type="InterPro" id="IPR004090">
    <property type="entry name" value="Chemotax_Me-accpt_rcpt"/>
</dbReference>
<dbReference type="STRING" id="644282.Deba_3007"/>
<dbReference type="Proteomes" id="UP000009047">
    <property type="component" value="Chromosome"/>
</dbReference>
<evidence type="ECO:0000256" key="4">
    <source>
        <dbReference type="SAM" id="MobiDB-lite"/>
    </source>
</evidence>
<dbReference type="GO" id="GO:0006935">
    <property type="term" value="P:chemotaxis"/>
    <property type="evidence" value="ECO:0007669"/>
    <property type="project" value="UniProtKB-KW"/>
</dbReference>
<keyword evidence="5" id="KW-0472">Membrane</keyword>